<evidence type="ECO:0000313" key="5">
    <source>
        <dbReference type="Proteomes" id="UP000646365"/>
    </source>
</evidence>
<dbReference type="PANTHER" id="PTHR43877:SF5">
    <property type="entry name" value="BLL8307 PROTEIN"/>
    <property type="match status" value="1"/>
</dbReference>
<organism evidence="4 5">
    <name type="scientific">Aliidongia dinghuensis</name>
    <dbReference type="NCBI Taxonomy" id="1867774"/>
    <lineage>
        <taxon>Bacteria</taxon>
        <taxon>Pseudomonadati</taxon>
        <taxon>Pseudomonadota</taxon>
        <taxon>Alphaproteobacteria</taxon>
        <taxon>Rhodospirillales</taxon>
        <taxon>Dongiaceae</taxon>
        <taxon>Aliidongia</taxon>
    </lineage>
</organism>
<feature type="domain" description="N-acetyltransferase" evidence="3">
    <location>
        <begin position="5"/>
        <end position="152"/>
    </location>
</feature>
<keyword evidence="1" id="KW-0808">Transferase</keyword>
<dbReference type="GO" id="GO:0016747">
    <property type="term" value="F:acyltransferase activity, transferring groups other than amino-acyl groups"/>
    <property type="evidence" value="ECO:0007669"/>
    <property type="project" value="InterPro"/>
</dbReference>
<keyword evidence="5" id="KW-1185">Reference proteome</keyword>
<keyword evidence="2" id="KW-0012">Acyltransferase</keyword>
<gene>
    <name evidence="4" type="ORF">GCM10011611_51680</name>
</gene>
<dbReference type="Pfam" id="PF00583">
    <property type="entry name" value="Acetyltransf_1"/>
    <property type="match status" value="1"/>
</dbReference>
<reference evidence="4" key="1">
    <citation type="journal article" date="2014" name="Int. J. Syst. Evol. Microbiol.">
        <title>Complete genome sequence of Corynebacterium casei LMG S-19264T (=DSM 44701T), isolated from a smear-ripened cheese.</title>
        <authorList>
            <consortium name="US DOE Joint Genome Institute (JGI-PGF)"/>
            <person name="Walter F."/>
            <person name="Albersmeier A."/>
            <person name="Kalinowski J."/>
            <person name="Ruckert C."/>
        </authorList>
    </citation>
    <scope>NUCLEOTIDE SEQUENCE</scope>
    <source>
        <strain evidence="4">CGMCC 1.15725</strain>
    </source>
</reference>
<evidence type="ECO:0000313" key="4">
    <source>
        <dbReference type="EMBL" id="GGF38990.1"/>
    </source>
</evidence>
<proteinExistence type="predicted"/>
<dbReference type="SUPFAM" id="SSF55729">
    <property type="entry name" value="Acyl-CoA N-acyltransferases (Nat)"/>
    <property type="match status" value="1"/>
</dbReference>
<dbReference type="AlphaFoldDB" id="A0A8J2YY15"/>
<dbReference type="PANTHER" id="PTHR43877">
    <property type="entry name" value="AMINOALKYLPHOSPHONATE N-ACETYLTRANSFERASE-RELATED-RELATED"/>
    <property type="match status" value="1"/>
</dbReference>
<dbReference type="EMBL" id="BMJQ01000016">
    <property type="protein sequence ID" value="GGF38990.1"/>
    <property type="molecule type" value="Genomic_DNA"/>
</dbReference>
<accession>A0A8J2YY15</accession>
<dbReference type="Proteomes" id="UP000646365">
    <property type="component" value="Unassembled WGS sequence"/>
</dbReference>
<name>A0A8J2YY15_9PROT</name>
<evidence type="ECO:0000256" key="2">
    <source>
        <dbReference type="ARBA" id="ARBA00023315"/>
    </source>
</evidence>
<dbReference type="PROSITE" id="PS51186">
    <property type="entry name" value="GNAT"/>
    <property type="match status" value="1"/>
</dbReference>
<comment type="caution">
    <text evidence="4">The sequence shown here is derived from an EMBL/GenBank/DDBJ whole genome shotgun (WGS) entry which is preliminary data.</text>
</comment>
<dbReference type="RefSeq" id="WP_189051058.1">
    <property type="nucleotide sequence ID" value="NZ_BMJQ01000016.1"/>
</dbReference>
<dbReference type="Gene3D" id="3.40.630.30">
    <property type="match status" value="1"/>
</dbReference>
<dbReference type="InterPro" id="IPR016181">
    <property type="entry name" value="Acyl_CoA_acyltransferase"/>
</dbReference>
<dbReference type="InterPro" id="IPR000182">
    <property type="entry name" value="GNAT_dom"/>
</dbReference>
<evidence type="ECO:0000256" key="1">
    <source>
        <dbReference type="ARBA" id="ARBA00022679"/>
    </source>
</evidence>
<sequence length="156" mass="16682">MHPTIRIEDPAQPDIVLLLEHGEAHSAELYPAESNHHLPLDALRAANVLFHVARDAGGRAIGTGAVVLNGTWAEIKRMWVEPEARGLGLSKAILDTLEAAARAAGVGMLRLETGVVSHAALGLYARAGFVPCDPFADYRPDPLSVFMQKDLQTASS</sequence>
<dbReference type="CDD" id="cd04301">
    <property type="entry name" value="NAT_SF"/>
    <property type="match status" value="1"/>
</dbReference>
<evidence type="ECO:0000259" key="3">
    <source>
        <dbReference type="PROSITE" id="PS51186"/>
    </source>
</evidence>
<reference evidence="4" key="2">
    <citation type="submission" date="2020-09" db="EMBL/GenBank/DDBJ databases">
        <authorList>
            <person name="Sun Q."/>
            <person name="Zhou Y."/>
        </authorList>
    </citation>
    <scope>NUCLEOTIDE SEQUENCE</scope>
    <source>
        <strain evidence="4">CGMCC 1.15725</strain>
    </source>
</reference>
<dbReference type="InterPro" id="IPR050832">
    <property type="entry name" value="Bact_Acetyltransf"/>
</dbReference>
<protein>
    <submittedName>
        <fullName evidence="4">Acetyltransferase GCN5</fullName>
    </submittedName>
</protein>